<feature type="transmembrane region" description="Helical" evidence="1">
    <location>
        <begin position="225"/>
        <end position="246"/>
    </location>
</feature>
<accession>A0ABW3D6M8</accession>
<keyword evidence="3" id="KW-1185">Reference proteome</keyword>
<keyword evidence="1" id="KW-0472">Membrane</keyword>
<gene>
    <name evidence="2" type="ORF">ACFQ03_03370</name>
</gene>
<proteinExistence type="predicted"/>
<feature type="transmembrane region" description="Helical" evidence="1">
    <location>
        <begin position="12"/>
        <end position="34"/>
    </location>
</feature>
<feature type="transmembrane region" description="Helical" evidence="1">
    <location>
        <begin position="164"/>
        <end position="187"/>
    </location>
</feature>
<feature type="transmembrane region" description="Helical" evidence="1">
    <location>
        <begin position="199"/>
        <end position="219"/>
    </location>
</feature>
<evidence type="ECO:0000256" key="1">
    <source>
        <dbReference type="SAM" id="Phobius"/>
    </source>
</evidence>
<comment type="caution">
    <text evidence="2">The sequence shown here is derived from an EMBL/GenBank/DDBJ whole genome shotgun (WGS) entry which is preliminary data.</text>
</comment>
<evidence type="ECO:0000313" key="2">
    <source>
        <dbReference type="EMBL" id="MFD0868176.1"/>
    </source>
</evidence>
<organism evidence="2 3">
    <name type="scientific">Paenibacillus residui</name>
    <dbReference type="NCBI Taxonomy" id="629724"/>
    <lineage>
        <taxon>Bacteria</taxon>
        <taxon>Bacillati</taxon>
        <taxon>Bacillota</taxon>
        <taxon>Bacilli</taxon>
        <taxon>Bacillales</taxon>
        <taxon>Paenibacillaceae</taxon>
        <taxon>Paenibacillus</taxon>
    </lineage>
</organism>
<name>A0ABW3D6M8_9BACL</name>
<feature type="transmembrane region" description="Helical" evidence="1">
    <location>
        <begin position="124"/>
        <end position="144"/>
    </location>
</feature>
<keyword evidence="1" id="KW-0812">Transmembrane</keyword>
<feature type="transmembrane region" description="Helical" evidence="1">
    <location>
        <begin position="77"/>
        <end position="103"/>
    </location>
</feature>
<sequence>MLQHIKLGWRAALRQPFAVLVLFLYRFAWGFALYELVKSVIIPLLHRYPGNVSPDRVHLFLAEIQFQLTKTDLISPYLWLLVGLLGARMLLTPFINAALYYSVEYTRLNNGYRFFKGIKELYKSFLLYYLLQTVVTLGPLYFLIPKVKSIFLQAVSYESLLMNLLPWIAGCLVYGFLVRLAVMYLQFGRTANRPLLQSMTCLIKGLLPVIGMAVILLLLSFLLSLTVLTVVFVWAGFWAVLLYQLYRFAETFISVWGITSQHQWYTSQSA</sequence>
<dbReference type="RefSeq" id="WP_144939695.1">
    <property type="nucleotide sequence ID" value="NZ_JBHTIU010000010.1"/>
</dbReference>
<evidence type="ECO:0000313" key="3">
    <source>
        <dbReference type="Proteomes" id="UP001597120"/>
    </source>
</evidence>
<dbReference type="EMBL" id="JBHTIU010000010">
    <property type="protein sequence ID" value="MFD0868176.1"/>
    <property type="molecule type" value="Genomic_DNA"/>
</dbReference>
<protein>
    <recommendedName>
        <fullName evidence="4">DUF4013 domain-containing protein</fullName>
    </recommendedName>
</protein>
<evidence type="ECO:0008006" key="4">
    <source>
        <dbReference type="Google" id="ProtNLM"/>
    </source>
</evidence>
<reference evidence="3" key="1">
    <citation type="journal article" date="2019" name="Int. J. Syst. Evol. Microbiol.">
        <title>The Global Catalogue of Microorganisms (GCM) 10K type strain sequencing project: providing services to taxonomists for standard genome sequencing and annotation.</title>
        <authorList>
            <consortium name="The Broad Institute Genomics Platform"/>
            <consortium name="The Broad Institute Genome Sequencing Center for Infectious Disease"/>
            <person name="Wu L."/>
            <person name="Ma J."/>
        </authorList>
    </citation>
    <scope>NUCLEOTIDE SEQUENCE [LARGE SCALE GENOMIC DNA]</scope>
    <source>
        <strain evidence="3">CCUG 57263</strain>
    </source>
</reference>
<keyword evidence="1" id="KW-1133">Transmembrane helix</keyword>
<dbReference type="Proteomes" id="UP001597120">
    <property type="component" value="Unassembled WGS sequence"/>
</dbReference>